<feature type="domain" description="N,N-dimethylformamidase beta subunit-like C-terminal" evidence="2">
    <location>
        <begin position="284"/>
        <end position="714"/>
    </location>
</feature>
<dbReference type="Gene3D" id="2.60.120.200">
    <property type="match status" value="1"/>
</dbReference>
<organism evidence="3 4">
    <name type="scientific">Pseudonocardia hierapolitana</name>
    <dbReference type="NCBI Taxonomy" id="1128676"/>
    <lineage>
        <taxon>Bacteria</taxon>
        <taxon>Bacillati</taxon>
        <taxon>Actinomycetota</taxon>
        <taxon>Actinomycetes</taxon>
        <taxon>Pseudonocardiales</taxon>
        <taxon>Pseudonocardiaceae</taxon>
        <taxon>Pseudonocardia</taxon>
    </lineage>
</organism>
<reference evidence="3 4" key="1">
    <citation type="submission" date="2019-06" db="EMBL/GenBank/DDBJ databases">
        <title>Sequencing the genomes of 1000 actinobacteria strains.</title>
        <authorList>
            <person name="Klenk H.-P."/>
        </authorList>
    </citation>
    <scope>NUCLEOTIDE SEQUENCE [LARGE SCALE GENOMIC DNA]</scope>
    <source>
        <strain evidence="3 4">DSM 45671</strain>
    </source>
</reference>
<evidence type="ECO:0000259" key="2">
    <source>
        <dbReference type="Pfam" id="PF20254"/>
    </source>
</evidence>
<dbReference type="Pfam" id="PF13385">
    <property type="entry name" value="Laminin_G_3"/>
    <property type="match status" value="1"/>
</dbReference>
<dbReference type="Pfam" id="PF20254">
    <property type="entry name" value="DMFA2_C"/>
    <property type="match status" value="1"/>
</dbReference>
<evidence type="ECO:0000313" key="4">
    <source>
        <dbReference type="Proteomes" id="UP000321261"/>
    </source>
</evidence>
<comment type="caution">
    <text evidence="3">The sequence shown here is derived from an EMBL/GenBank/DDBJ whole genome shotgun (WGS) entry which is preliminary data.</text>
</comment>
<keyword evidence="4" id="KW-1185">Reference proteome</keyword>
<accession>A0A561SJG0</accession>
<evidence type="ECO:0000313" key="3">
    <source>
        <dbReference type="EMBL" id="TWF75010.1"/>
    </source>
</evidence>
<dbReference type="OrthoDB" id="505641at2"/>
<protein>
    <submittedName>
        <fullName evidence="3">N,N-dimethylformamidase</fullName>
    </submittedName>
</protein>
<dbReference type="InterPro" id="IPR046540">
    <property type="entry name" value="DMFA2_C"/>
</dbReference>
<name>A0A561SJG0_9PSEU</name>
<dbReference type="Proteomes" id="UP000321261">
    <property type="component" value="Unassembled WGS sequence"/>
</dbReference>
<dbReference type="InterPro" id="IPR013320">
    <property type="entry name" value="ConA-like_dom_sf"/>
</dbReference>
<dbReference type="InterPro" id="IPR029062">
    <property type="entry name" value="Class_I_gatase-like"/>
</dbReference>
<dbReference type="RefSeq" id="WP_147254291.1">
    <property type="nucleotide sequence ID" value="NZ_VIWU01000001.1"/>
</dbReference>
<dbReference type="SUPFAM" id="SSF49899">
    <property type="entry name" value="Concanavalin A-like lectins/glucanases"/>
    <property type="match status" value="1"/>
</dbReference>
<dbReference type="Gene3D" id="3.40.50.880">
    <property type="match status" value="1"/>
</dbReference>
<feature type="region of interest" description="Disordered" evidence="1">
    <location>
        <begin position="545"/>
        <end position="566"/>
    </location>
</feature>
<gene>
    <name evidence="3" type="ORF">FHX44_11894</name>
</gene>
<evidence type="ECO:0000256" key="1">
    <source>
        <dbReference type="SAM" id="MobiDB-lite"/>
    </source>
</evidence>
<sequence>MSPSPGLSAKPVIGYCDPWSVLPGEPVTFMVSTSDPTFEARVVRVRHGDQAPGGPGVRVTRVPNPADGTYPGADQPILPGSYLQGPPVTAEALRDGATFTAWVYPTRPDLGLQGLVTAWSDEGTGLGLFLEPGGRASLRHGERVVATTTDLRPREWAFVAATWDRTTGDARVTQWPQSTLPDDPATGSAHVTITAPPAFGPPLLLGGHVYQGGARGTYNGRLDTPRVYGRALGVEELVAARAGGTPVGLVADWDFVTHADSVVIRSRVPGGPDAIAVHHPAAGVPGHAWTGSEGAFFRAPDQFNALHFHTDDLEDAGWTPSFTVTMPEGTPSGVYAVQLRSASGEDVIPFFVRAATGLPKSPVVFLAPTMSYLAYANEHSAAEVHAENAAFDITAHFQAEDHYAMAVPVSGLYDRHPDGTGVWYSSWRKPIVSMRPSYHLPVARSAHQLSADLHIVDWLEEKEIAYDLVTDHDLHSEGADLLNPYRVVITGSHPEYWTERMLDALEAYLARGGRLVYMGANGFYWVTSVSPSRPHLIEVRRGRRGTASWRNEPGEDHHSTTGELGGLWRDRGRAPQRVAGVGMTAQGFGPARPYRRTPESRAPELAWIFDGVGDDEEIGTAGLVLGAAGGFEMDRADRALGTPVNATVLAVAAGFGDDYQHVVEEVTTSDSKQGGTVSPFVRADMVYVPRANGGAVFATGSIAFSGALSHNRYDNPASRIVENVLRRFVADTRTPALGRTTTAGDET</sequence>
<proteinExistence type="predicted"/>
<dbReference type="EMBL" id="VIWU01000001">
    <property type="protein sequence ID" value="TWF75010.1"/>
    <property type="molecule type" value="Genomic_DNA"/>
</dbReference>
<dbReference type="AlphaFoldDB" id="A0A561SJG0"/>
<dbReference type="SUPFAM" id="SSF52317">
    <property type="entry name" value="Class I glutamine amidotransferase-like"/>
    <property type="match status" value="1"/>
</dbReference>